<keyword evidence="2" id="KW-0812">Transmembrane</keyword>
<protein>
    <submittedName>
        <fullName evidence="3">Uncharacterized protein</fullName>
    </submittedName>
</protein>
<dbReference type="AlphaFoldDB" id="A0A2P7MWZ1"/>
<name>A0A2P7MWZ1_9CYAN</name>
<evidence type="ECO:0000256" key="1">
    <source>
        <dbReference type="SAM" id="MobiDB-lite"/>
    </source>
</evidence>
<dbReference type="RefSeq" id="WP_106502688.1">
    <property type="nucleotide sequence ID" value="NZ_PXXO01000006.1"/>
</dbReference>
<organism evidence="3 4">
    <name type="scientific">Cyanobium usitatum str. Tous</name>
    <dbReference type="NCBI Taxonomy" id="2116684"/>
    <lineage>
        <taxon>Bacteria</taxon>
        <taxon>Bacillati</taxon>
        <taxon>Cyanobacteriota</taxon>
        <taxon>Cyanophyceae</taxon>
        <taxon>Synechococcales</taxon>
        <taxon>Prochlorococcaceae</taxon>
        <taxon>Cyanobium</taxon>
    </lineage>
</organism>
<keyword evidence="2" id="KW-0472">Membrane</keyword>
<proteinExistence type="predicted"/>
<feature type="region of interest" description="Disordered" evidence="1">
    <location>
        <begin position="144"/>
        <end position="178"/>
    </location>
</feature>
<feature type="compositionally biased region" description="Low complexity" evidence="1">
    <location>
        <begin position="206"/>
        <end position="227"/>
    </location>
</feature>
<evidence type="ECO:0000313" key="4">
    <source>
        <dbReference type="Proteomes" id="UP000243002"/>
    </source>
</evidence>
<dbReference type="OrthoDB" id="428674at2"/>
<sequence length="305" mass="30959">MSPVRGIPTSRAYWELKAEQVLNRVFEPEKPIEVEVCDTPAAISNAGSIPVELHDLPPPPAKQPTSKPKQASAKRRPPRAGSALQRLADQVGRQPSLLLAGASVTVMVVAGMALAVLGLWNQSQQAIRQERNMLLIERLRTMGPGTTPAQANEPAQAAAAVGAGEDGELPPPPPGEPWMEELATLPASSSPAADVLKVPINSRITSPAPAATGSASTPGGNASSGAGNSRGGNSGGGGNAPQLVGVVQVPGQSGSAIFQLGGSSTSAAVGESIGSSGWRLRSASGDTAVIEKGGEQRRISISSGF</sequence>
<dbReference type="EMBL" id="PXXO01000006">
    <property type="protein sequence ID" value="PSJ05753.1"/>
    <property type="molecule type" value="Genomic_DNA"/>
</dbReference>
<feature type="region of interest" description="Disordered" evidence="1">
    <location>
        <begin position="206"/>
        <end position="245"/>
    </location>
</feature>
<evidence type="ECO:0000256" key="2">
    <source>
        <dbReference type="SAM" id="Phobius"/>
    </source>
</evidence>
<feature type="compositionally biased region" description="Low complexity" evidence="1">
    <location>
        <begin position="148"/>
        <end position="163"/>
    </location>
</feature>
<feature type="region of interest" description="Disordered" evidence="1">
    <location>
        <begin position="49"/>
        <end position="83"/>
    </location>
</feature>
<evidence type="ECO:0000313" key="3">
    <source>
        <dbReference type="EMBL" id="PSJ05753.1"/>
    </source>
</evidence>
<comment type="caution">
    <text evidence="3">The sequence shown here is derived from an EMBL/GenBank/DDBJ whole genome shotgun (WGS) entry which is preliminary data.</text>
</comment>
<reference evidence="3 4" key="1">
    <citation type="journal article" date="2018" name="Environ. Microbiol.">
        <title>Ecological and genomic features of two widespread freshwater picocyanobacteria.</title>
        <authorList>
            <person name="Cabello-Yeves P.J."/>
            <person name="Picazo A."/>
            <person name="Camacho A."/>
            <person name="Callieri C."/>
            <person name="Rosselli R."/>
            <person name="Roda-Garcia J.J."/>
            <person name="Coutinho F.H."/>
            <person name="Rodriguez-Valera F."/>
        </authorList>
    </citation>
    <scope>NUCLEOTIDE SEQUENCE [LARGE SCALE GENOMIC DNA]</scope>
    <source>
        <strain evidence="3 4">Tous</strain>
    </source>
</reference>
<keyword evidence="4" id="KW-1185">Reference proteome</keyword>
<feature type="compositionally biased region" description="Gly residues" evidence="1">
    <location>
        <begin position="228"/>
        <end position="239"/>
    </location>
</feature>
<keyword evidence="2" id="KW-1133">Transmembrane helix</keyword>
<gene>
    <name evidence="3" type="ORF">C7K55_06890</name>
</gene>
<accession>A0A2P7MWZ1</accession>
<dbReference type="Proteomes" id="UP000243002">
    <property type="component" value="Unassembled WGS sequence"/>
</dbReference>
<feature type="transmembrane region" description="Helical" evidence="2">
    <location>
        <begin position="96"/>
        <end position="120"/>
    </location>
</feature>